<dbReference type="EMBL" id="CAJOBH010029739">
    <property type="protein sequence ID" value="CAF4270344.1"/>
    <property type="molecule type" value="Genomic_DNA"/>
</dbReference>
<dbReference type="Gene3D" id="1.20.1090.10">
    <property type="entry name" value="Dehydroquinate synthase-like - alpha domain"/>
    <property type="match status" value="1"/>
</dbReference>
<evidence type="ECO:0000313" key="3">
    <source>
        <dbReference type="Proteomes" id="UP000681720"/>
    </source>
</evidence>
<dbReference type="AlphaFoldDB" id="A0A8S2VVU9"/>
<comment type="caution">
    <text evidence="2">The sequence shown here is derived from an EMBL/GenBank/DDBJ whole genome shotgun (WGS) entry which is preliminary data.</text>
</comment>
<reference evidence="2" key="1">
    <citation type="submission" date="2021-02" db="EMBL/GenBank/DDBJ databases">
        <authorList>
            <person name="Nowell W R."/>
        </authorList>
    </citation>
    <scope>NUCLEOTIDE SEQUENCE</scope>
</reference>
<evidence type="ECO:0000313" key="2">
    <source>
        <dbReference type="EMBL" id="CAF4393338.1"/>
    </source>
</evidence>
<protein>
    <submittedName>
        <fullName evidence="2">Uncharacterized protein</fullName>
    </submittedName>
</protein>
<gene>
    <name evidence="1" type="ORF">BYL167_LOCUS26299</name>
    <name evidence="2" type="ORF">GIL414_LOCUS29830</name>
</gene>
<dbReference type="EMBL" id="CAJOBJ010055344">
    <property type="protein sequence ID" value="CAF4393338.1"/>
    <property type="molecule type" value="Genomic_DNA"/>
</dbReference>
<evidence type="ECO:0000313" key="1">
    <source>
        <dbReference type="EMBL" id="CAF4270344.1"/>
    </source>
</evidence>
<dbReference type="SUPFAM" id="SSF56796">
    <property type="entry name" value="Dehydroquinate synthase-like"/>
    <property type="match status" value="1"/>
</dbReference>
<dbReference type="Proteomes" id="UP000681967">
    <property type="component" value="Unassembled WGS sequence"/>
</dbReference>
<organism evidence="2 3">
    <name type="scientific">Rotaria magnacalcarata</name>
    <dbReference type="NCBI Taxonomy" id="392030"/>
    <lineage>
        <taxon>Eukaryota</taxon>
        <taxon>Metazoa</taxon>
        <taxon>Spiralia</taxon>
        <taxon>Gnathifera</taxon>
        <taxon>Rotifera</taxon>
        <taxon>Eurotatoria</taxon>
        <taxon>Bdelloidea</taxon>
        <taxon>Philodinida</taxon>
        <taxon>Philodinidae</taxon>
        <taxon>Rotaria</taxon>
    </lineage>
</organism>
<dbReference type="Proteomes" id="UP000681720">
    <property type="component" value="Unassembled WGS sequence"/>
</dbReference>
<sequence>MTSPAVFEFTAQACPERHLEVASILATGGQSKSKFLSHPHKDAGKILADILRQFLHNVNVDDGLKALGYTTSDIPAL</sequence>
<accession>A0A8S2VVU9</accession>
<name>A0A8S2VVU9_9BILA</name>
<proteinExistence type="predicted"/>
<feature type="non-terminal residue" evidence="2">
    <location>
        <position position="77"/>
    </location>
</feature>